<keyword evidence="2" id="KW-1185">Reference proteome</keyword>
<reference evidence="2" key="1">
    <citation type="submission" date="2016-10" db="EMBL/GenBank/DDBJ databases">
        <authorList>
            <person name="Varghese N."/>
            <person name="Submissions S."/>
        </authorList>
    </citation>
    <scope>NUCLEOTIDE SEQUENCE [LARGE SCALE GENOMIC DNA]</scope>
    <source>
        <strain evidence="2">CGMCC 1.11012</strain>
    </source>
</reference>
<dbReference type="AlphaFoldDB" id="A0A1G9HUB7"/>
<evidence type="ECO:0000313" key="1">
    <source>
        <dbReference type="EMBL" id="SDL16550.1"/>
    </source>
</evidence>
<sequence length="58" mass="6442">MTRGYGFSKGGNNLDYATNALSQFLEPELGNSLEENGEKVRAITRSLPTALHMDRAWL</sequence>
<dbReference type="EMBL" id="FNDX01000085">
    <property type="protein sequence ID" value="SDL16550.1"/>
    <property type="molecule type" value="Genomic_DNA"/>
</dbReference>
<proteinExistence type="predicted"/>
<evidence type="ECO:0000313" key="2">
    <source>
        <dbReference type="Proteomes" id="UP000199050"/>
    </source>
</evidence>
<accession>A0A1G9HUB7</accession>
<organism evidence="1 2">
    <name type="scientific">Paenibacillus typhae</name>
    <dbReference type="NCBI Taxonomy" id="1174501"/>
    <lineage>
        <taxon>Bacteria</taxon>
        <taxon>Bacillati</taxon>
        <taxon>Bacillota</taxon>
        <taxon>Bacilli</taxon>
        <taxon>Bacillales</taxon>
        <taxon>Paenibacillaceae</taxon>
        <taxon>Paenibacillus</taxon>
    </lineage>
</organism>
<gene>
    <name evidence="1" type="ORF">SAMN05216192_1852</name>
</gene>
<dbReference type="Proteomes" id="UP000199050">
    <property type="component" value="Unassembled WGS sequence"/>
</dbReference>
<name>A0A1G9HUB7_9BACL</name>
<protein>
    <submittedName>
        <fullName evidence="1">Uncharacterized protein</fullName>
    </submittedName>
</protein>